<keyword evidence="4" id="KW-0175">Coiled coil</keyword>
<dbReference type="GO" id="GO:0016020">
    <property type="term" value="C:membrane"/>
    <property type="evidence" value="ECO:0007669"/>
    <property type="project" value="TreeGrafter"/>
</dbReference>
<dbReference type="GO" id="GO:0005737">
    <property type="term" value="C:cytoplasm"/>
    <property type="evidence" value="ECO:0007669"/>
    <property type="project" value="TreeGrafter"/>
</dbReference>
<dbReference type="SMART" id="SM01132">
    <property type="entry name" value="DIL"/>
    <property type="match status" value="1"/>
</dbReference>
<dbReference type="Gene3D" id="3.40.850.10">
    <property type="entry name" value="Kinesin motor domain"/>
    <property type="match status" value="1"/>
</dbReference>
<gene>
    <name evidence="13" type="ORF">INT45_004536</name>
</gene>
<evidence type="ECO:0000256" key="4">
    <source>
        <dbReference type="ARBA" id="ARBA00023054"/>
    </source>
</evidence>
<evidence type="ECO:0000256" key="5">
    <source>
        <dbReference type="ARBA" id="ARBA00023123"/>
    </source>
</evidence>
<organism evidence="13 14">
    <name type="scientific">Circinella minor</name>
    <dbReference type="NCBI Taxonomy" id="1195481"/>
    <lineage>
        <taxon>Eukaryota</taxon>
        <taxon>Fungi</taxon>
        <taxon>Fungi incertae sedis</taxon>
        <taxon>Mucoromycota</taxon>
        <taxon>Mucoromycotina</taxon>
        <taxon>Mucoromycetes</taxon>
        <taxon>Mucorales</taxon>
        <taxon>Lichtheimiaceae</taxon>
        <taxon>Circinella</taxon>
    </lineage>
</organism>
<dbReference type="InterPro" id="IPR046943">
    <property type="entry name" value="Fungal_Myo2/2A_CBD"/>
</dbReference>
<feature type="binding site" evidence="8">
    <location>
        <begin position="199"/>
        <end position="206"/>
    </location>
    <ligand>
        <name>ATP</name>
        <dbReference type="ChEBI" id="CHEBI:30616"/>
    </ligand>
</feature>
<reference evidence="13 14" key="1">
    <citation type="submission" date="2020-12" db="EMBL/GenBank/DDBJ databases">
        <title>Metabolic potential, ecology and presence of endohyphal bacteria is reflected in genomic diversity of Mucoromycotina.</title>
        <authorList>
            <person name="Muszewska A."/>
            <person name="Okrasinska A."/>
            <person name="Steczkiewicz K."/>
            <person name="Drgas O."/>
            <person name="Orlowska M."/>
            <person name="Perlinska-Lenart U."/>
            <person name="Aleksandrzak-Piekarczyk T."/>
            <person name="Szatraj K."/>
            <person name="Zielenkiewicz U."/>
            <person name="Pilsyk S."/>
            <person name="Malc E."/>
            <person name="Mieczkowski P."/>
            <person name="Kruszewska J.S."/>
            <person name="Biernat P."/>
            <person name="Pawlowska J."/>
        </authorList>
    </citation>
    <scope>NUCLEOTIDE SEQUENCE [LARGE SCALE GENOMIC DNA]</scope>
    <source>
        <strain evidence="13 14">CBS 142.35</strain>
    </source>
</reference>
<dbReference type="SUPFAM" id="SSF52540">
    <property type="entry name" value="P-loop containing nucleoside triphosphate hydrolases"/>
    <property type="match status" value="2"/>
</dbReference>
<feature type="compositionally biased region" description="Low complexity" evidence="9">
    <location>
        <begin position="1173"/>
        <end position="1203"/>
    </location>
</feature>
<evidence type="ECO:0000256" key="9">
    <source>
        <dbReference type="SAM" id="MobiDB-lite"/>
    </source>
</evidence>
<dbReference type="CDD" id="cd01380">
    <property type="entry name" value="MYSc_Myo5"/>
    <property type="match status" value="1"/>
</dbReference>
<feature type="compositionally biased region" description="Polar residues" evidence="9">
    <location>
        <begin position="1015"/>
        <end position="1024"/>
    </location>
</feature>
<evidence type="ECO:0000259" key="11">
    <source>
        <dbReference type="PROSITE" id="PS51126"/>
    </source>
</evidence>
<dbReference type="Gene3D" id="1.20.58.530">
    <property type="match status" value="1"/>
</dbReference>
<dbReference type="FunFam" id="1.10.10.820:FF:000001">
    <property type="entry name" value="Myosin heavy chain"/>
    <property type="match status" value="1"/>
</dbReference>
<feature type="compositionally biased region" description="Polar residues" evidence="9">
    <location>
        <begin position="1209"/>
        <end position="1224"/>
    </location>
</feature>
<feature type="domain" description="Myosin motor" evidence="12">
    <location>
        <begin position="106"/>
        <end position="796"/>
    </location>
</feature>
<evidence type="ECO:0000256" key="2">
    <source>
        <dbReference type="ARBA" id="ARBA00022741"/>
    </source>
</evidence>
<dbReference type="Gene3D" id="6.20.240.20">
    <property type="match status" value="1"/>
</dbReference>
<dbReference type="InterPro" id="IPR027417">
    <property type="entry name" value="P-loop_NTPase"/>
</dbReference>
<evidence type="ECO:0000256" key="7">
    <source>
        <dbReference type="ARBA" id="ARBA00023203"/>
    </source>
</evidence>
<feature type="region of interest" description="Actin-binding" evidence="8">
    <location>
        <begin position="672"/>
        <end position="694"/>
    </location>
</feature>
<keyword evidence="5 8" id="KW-0518">Myosin</keyword>
<feature type="signal peptide" evidence="10">
    <location>
        <begin position="1"/>
        <end position="20"/>
    </location>
</feature>
<dbReference type="GO" id="GO:0007015">
    <property type="term" value="P:actin filament organization"/>
    <property type="evidence" value="ECO:0007669"/>
    <property type="project" value="TreeGrafter"/>
</dbReference>
<dbReference type="InterPro" id="IPR001609">
    <property type="entry name" value="Myosin_head_motor_dom-like"/>
</dbReference>
<keyword evidence="6 8" id="KW-0505">Motor protein</keyword>
<dbReference type="Gene3D" id="1.10.10.820">
    <property type="match status" value="1"/>
</dbReference>
<feature type="region of interest" description="Disordered" evidence="9">
    <location>
        <begin position="1103"/>
        <end position="1227"/>
    </location>
</feature>
<dbReference type="PROSITE" id="PS50096">
    <property type="entry name" value="IQ"/>
    <property type="match status" value="4"/>
</dbReference>
<dbReference type="GO" id="GO:0005524">
    <property type="term" value="F:ATP binding"/>
    <property type="evidence" value="ECO:0007669"/>
    <property type="project" value="UniProtKB-UniRule"/>
</dbReference>
<evidence type="ECO:0000256" key="1">
    <source>
        <dbReference type="ARBA" id="ARBA00008314"/>
    </source>
</evidence>
<dbReference type="PROSITE" id="PS51126">
    <property type="entry name" value="DILUTE"/>
    <property type="match status" value="1"/>
</dbReference>
<keyword evidence="2 8" id="KW-0547">Nucleotide-binding</keyword>
<evidence type="ECO:0000256" key="6">
    <source>
        <dbReference type="ARBA" id="ARBA00023175"/>
    </source>
</evidence>
<keyword evidence="7 8" id="KW-0009">Actin-binding</keyword>
<dbReference type="Proteomes" id="UP000646827">
    <property type="component" value="Unassembled WGS sequence"/>
</dbReference>
<feature type="non-terminal residue" evidence="13">
    <location>
        <position position="1678"/>
    </location>
</feature>
<dbReference type="InterPro" id="IPR036103">
    <property type="entry name" value="MYSc_Myo5"/>
</dbReference>
<dbReference type="CDD" id="cd23767">
    <property type="entry name" value="IQCD"/>
    <property type="match status" value="1"/>
</dbReference>
<comment type="caution">
    <text evidence="13">The sequence shown here is derived from an EMBL/GenBank/DDBJ whole genome shotgun (WGS) entry which is preliminary data.</text>
</comment>
<name>A0A8H7VJU5_9FUNG</name>
<protein>
    <submittedName>
        <fullName evidence="13">Uncharacterized protein</fullName>
    </submittedName>
</protein>
<evidence type="ECO:0000256" key="10">
    <source>
        <dbReference type="SAM" id="SignalP"/>
    </source>
</evidence>
<dbReference type="SUPFAM" id="SSF50084">
    <property type="entry name" value="Myosin S1 fragment, N-terminal domain"/>
    <property type="match status" value="1"/>
</dbReference>
<dbReference type="EMBL" id="JAEPRB010000106">
    <property type="protein sequence ID" value="KAG2221542.1"/>
    <property type="molecule type" value="Genomic_DNA"/>
</dbReference>
<dbReference type="Pfam" id="PF01843">
    <property type="entry name" value="DIL"/>
    <property type="match status" value="1"/>
</dbReference>
<feature type="region of interest" description="Disordered" evidence="9">
    <location>
        <begin position="1008"/>
        <end position="1027"/>
    </location>
</feature>
<dbReference type="Gene3D" id="1.20.120.720">
    <property type="entry name" value="Myosin VI head, motor domain, U50 subdomain"/>
    <property type="match status" value="1"/>
</dbReference>
<dbReference type="PANTHER" id="PTHR13140:SF706">
    <property type="entry name" value="DILUTE CLASS UNCONVENTIONAL MYOSIN, ISOFORM C"/>
    <property type="match status" value="1"/>
</dbReference>
<dbReference type="GO" id="GO:0051015">
    <property type="term" value="F:actin filament binding"/>
    <property type="evidence" value="ECO:0007669"/>
    <property type="project" value="TreeGrafter"/>
</dbReference>
<dbReference type="InterPro" id="IPR002710">
    <property type="entry name" value="Dilute_dom"/>
</dbReference>
<dbReference type="GO" id="GO:0000146">
    <property type="term" value="F:microfilament motor activity"/>
    <property type="evidence" value="ECO:0007669"/>
    <property type="project" value="TreeGrafter"/>
</dbReference>
<evidence type="ECO:0000256" key="3">
    <source>
        <dbReference type="ARBA" id="ARBA00022840"/>
    </source>
</evidence>
<proteinExistence type="inferred from homology"/>
<dbReference type="PRINTS" id="PR00193">
    <property type="entry name" value="MYOSINHEAVY"/>
</dbReference>
<comment type="similarity">
    <text evidence="1 8">Belongs to the TRAFAC class myosin-kinesin ATPase superfamily. Myosin family.</text>
</comment>
<dbReference type="SMART" id="SM00015">
    <property type="entry name" value="IQ"/>
    <property type="match status" value="6"/>
</dbReference>
<evidence type="ECO:0000313" key="14">
    <source>
        <dbReference type="Proteomes" id="UP000646827"/>
    </source>
</evidence>
<dbReference type="Pfam" id="PF00063">
    <property type="entry name" value="Myosin_head"/>
    <property type="match status" value="1"/>
</dbReference>
<sequence>KDFCLLFIFYVLGLFDQKEETGMTAETTTLQSVEVYTKGTKAWFTDKTEGWISATCISNTISENKVTITFQGDNDSKDYVFESIIADIEKNSGVNLPPLRNPPKMEYTDDLTNLSHLNEPSVLNTIRTRYMQHLIYTYSGIVLIAVNPFDRVALYDPDVVQQYSGKRRGELEPHLFAIAEDAYRCMIREQMNQTIVVSGESGAGKTVSAKYIMRYFATADDQESVGKKKKAGMTEVEEQILATNPIMEAFGNAKTTRNDNSSRFGKYIEIQFDEGANIIGAKIRTYLLERSRLIFQPQTERNYHIFYQLCAGAPVSEKKEFELGDVSSFHYLNQSGTGTIPGVDDAAEFEVTQRALSTVGLSVQLQWKIFRLLSALLHIGNIQIGGRGDAMLNENDPALLTATKLMGISSTEFRKWIVRKQIVTRSEKIVTNLTPSQAHVVKDSVAKYVYANLFEWLVSVINDSLSSPDIDKVVTFIGVLDIYGFEHFKKNSFEQFCINYANEKLQQQFNQHVFKLEQEEYVREKINWNFIEFSDNQKCIELIEARLGILSLLDEESRLPAGSDQGFVQKLYSNFSTPQYKNYFKKPRFSNNAFTIAHYAHDVQYEAENFLDKNKDTVPDEHMSLLQGSDFDFLKDVLEKAAASNPTPQPENKRMSMMFRKPTLGSIFKLSLINLMETIGQTNVHYIRCIKPNEVKVAWEFEPNMVLSQLRACGVLETIRISCAGYPSRWTFEEFADRYYALVPSKHWDNKANPDMSQLCSLILDISIKDKDKYQVGTTKIFFRAGQLAYLEKLRADRYNECAILLQKNIRRHIYRTRYVRMRSLAITLQCVARRKVAQAKLQSFREHKAAVTIQSCWRRYVARKQYLATQQFILKLQTAIRGRQARHSLSNVKEHLAAIAIQRLVRGWSARKQYQAKRQFIIQLQSSIRRRVARKQLVGLRSEARSAHHLKEVSYKLENKIVELTQTLTALRGDKKSANDRSTALEAQIRTWAEKYEKLEKKSKGLEARLQEPTVPQAQWDTLQTEKDQLSTDYKSSLDKIKNNEKQITQLTNQLETQKQDNERLQKALEEAQEKAKTAADEGEVAELKSQIAALKAQLTQVLHTPRRQQSSQNNPSSGRSLSPIPPTSMRSVSPAPISNDKPLGTQALKESLTAPTPRQLQQQKEKEQQEQYEQQQTSTATTSTTASNTSSRSPSTASPASRKARRNSTADVPNNRSKTSIDNIRHAELLTRNPRPTSIHQFGSPLGGKAGGITEAIGENPEEELATILTEQEVLQEEILEGLIKALKMPLPSLQNPPSKKEIFFPAHMIGMTVSEMWHQGSIQESERLLFTIMDTIQKQCLSFTGDEAIVPCAFWLSNVHELLSLICIAEHKLGSEVHSESRKLVNWQDFEKLASTVKFELQCLEDNIFHAWMKELKKRLGKMVIPAIIEGQSLPGFITTDSGRFFNKLLTGSAQPSYSMDDMLNSLNKVWRTMKCYYIEHTVSTQVLTELLKLIGVSAFNDLLMRKNFSSWKRAMQIQYNITRIEEWCKSHDIPEGTLQLEHLMQATKLLQFKKASLEDIENIYDVCWILSPTQIQKLISQYQTADYENPVRPEILKAVAAHVVSGDKSDVLLLDSVSLDDTTNPFEIPVPRETEIQRYLPAWLNLKRLRRLTLLVQYQKEQEDAVDATAIASP</sequence>
<keyword evidence="10" id="KW-0732">Signal</keyword>
<dbReference type="InterPro" id="IPR000048">
    <property type="entry name" value="IQ_motif_EF-hand-BS"/>
</dbReference>
<dbReference type="GO" id="GO:0016459">
    <property type="term" value="C:myosin complex"/>
    <property type="evidence" value="ECO:0007669"/>
    <property type="project" value="UniProtKB-KW"/>
</dbReference>
<evidence type="ECO:0000313" key="13">
    <source>
        <dbReference type="EMBL" id="KAG2221542.1"/>
    </source>
</evidence>
<dbReference type="Pfam" id="PF00612">
    <property type="entry name" value="IQ"/>
    <property type="match status" value="3"/>
</dbReference>
<feature type="chain" id="PRO_5034318996" evidence="10">
    <location>
        <begin position="21"/>
        <end position="1678"/>
    </location>
</feature>
<dbReference type="OrthoDB" id="6108017at2759"/>
<dbReference type="InterPro" id="IPR036961">
    <property type="entry name" value="Kinesin_motor_dom_sf"/>
</dbReference>
<keyword evidence="3 8" id="KW-0067">ATP-binding</keyword>
<feature type="domain" description="Dilute" evidence="11">
    <location>
        <begin position="1329"/>
        <end position="1609"/>
    </location>
</feature>
<dbReference type="PANTHER" id="PTHR13140">
    <property type="entry name" value="MYOSIN"/>
    <property type="match status" value="1"/>
</dbReference>
<evidence type="ECO:0000256" key="8">
    <source>
        <dbReference type="PROSITE-ProRule" id="PRU00782"/>
    </source>
</evidence>
<dbReference type="SMART" id="SM00242">
    <property type="entry name" value="MYSc"/>
    <property type="match status" value="1"/>
</dbReference>
<keyword evidence="14" id="KW-1185">Reference proteome</keyword>
<accession>A0A8H7VJU5</accession>
<dbReference type="Gene3D" id="1.20.5.190">
    <property type="match status" value="3"/>
</dbReference>
<evidence type="ECO:0000259" key="12">
    <source>
        <dbReference type="PROSITE" id="PS51456"/>
    </source>
</evidence>
<feature type="compositionally biased region" description="Low complexity" evidence="9">
    <location>
        <begin position="1109"/>
        <end position="1124"/>
    </location>
</feature>
<dbReference type="CDD" id="cd15480">
    <property type="entry name" value="fMyo2p_CBD"/>
    <property type="match status" value="1"/>
</dbReference>
<dbReference type="PROSITE" id="PS51456">
    <property type="entry name" value="MYOSIN_MOTOR"/>
    <property type="match status" value="1"/>
</dbReference>